<proteinExistence type="predicted"/>
<evidence type="ECO:0000313" key="2">
    <source>
        <dbReference type="Proteomes" id="UP000821837"/>
    </source>
</evidence>
<evidence type="ECO:0000313" key="1">
    <source>
        <dbReference type="EMBL" id="KAH7943618.1"/>
    </source>
</evidence>
<dbReference type="AlphaFoldDB" id="A0A9D4PJ92"/>
<dbReference type="EMBL" id="JABSTV010001253">
    <property type="protein sequence ID" value="KAH7943618.1"/>
    <property type="molecule type" value="Genomic_DNA"/>
</dbReference>
<gene>
    <name evidence="1" type="ORF">HPB52_009564</name>
</gene>
<keyword evidence="2" id="KW-1185">Reference proteome</keyword>
<reference evidence="1" key="1">
    <citation type="journal article" date="2020" name="Cell">
        <title>Large-Scale Comparative Analyses of Tick Genomes Elucidate Their Genetic Diversity and Vector Capacities.</title>
        <authorList>
            <consortium name="Tick Genome and Microbiome Consortium (TIGMIC)"/>
            <person name="Jia N."/>
            <person name="Wang J."/>
            <person name="Shi W."/>
            <person name="Du L."/>
            <person name="Sun Y."/>
            <person name="Zhan W."/>
            <person name="Jiang J.F."/>
            <person name="Wang Q."/>
            <person name="Zhang B."/>
            <person name="Ji P."/>
            <person name="Bell-Sakyi L."/>
            <person name="Cui X.M."/>
            <person name="Yuan T.T."/>
            <person name="Jiang B.G."/>
            <person name="Yang W.F."/>
            <person name="Lam T.T."/>
            <person name="Chang Q.C."/>
            <person name="Ding S.J."/>
            <person name="Wang X.J."/>
            <person name="Zhu J.G."/>
            <person name="Ruan X.D."/>
            <person name="Zhao L."/>
            <person name="Wei J.T."/>
            <person name="Ye R.Z."/>
            <person name="Que T.C."/>
            <person name="Du C.H."/>
            <person name="Zhou Y.H."/>
            <person name="Cheng J.X."/>
            <person name="Dai P.F."/>
            <person name="Guo W.B."/>
            <person name="Han X.H."/>
            <person name="Huang E.J."/>
            <person name="Li L.F."/>
            <person name="Wei W."/>
            <person name="Gao Y.C."/>
            <person name="Liu J.Z."/>
            <person name="Shao H.Z."/>
            <person name="Wang X."/>
            <person name="Wang C.C."/>
            <person name="Yang T.C."/>
            <person name="Huo Q.B."/>
            <person name="Li W."/>
            <person name="Chen H.Y."/>
            <person name="Chen S.E."/>
            <person name="Zhou L.G."/>
            <person name="Ni X.B."/>
            <person name="Tian J.H."/>
            <person name="Sheng Y."/>
            <person name="Liu T."/>
            <person name="Pan Y.S."/>
            <person name="Xia L.Y."/>
            <person name="Li J."/>
            <person name="Zhao F."/>
            <person name="Cao W.C."/>
        </authorList>
    </citation>
    <scope>NUCLEOTIDE SEQUENCE</scope>
    <source>
        <strain evidence="1">Rsan-2018</strain>
    </source>
</reference>
<comment type="caution">
    <text evidence="1">The sequence shown here is derived from an EMBL/GenBank/DDBJ whole genome shotgun (WGS) entry which is preliminary data.</text>
</comment>
<dbReference type="VEuPathDB" id="VectorBase:RSAN_026183"/>
<sequence length="235" mass="26637">MELKKWCSNSRLLCDRFLNYGLSLENVTEQSSMSKLLGLLWDRSSDDIIITTQGVLTFVSSQPDSTIALHWISGDAHRLETFVRNRVQEIRTLTRRYNWRHCVSADNSADLTRGLSAAGLTRETKWWTGPPWLTKLEGSWPLNPCSALTVYDLNGELASVCRTAVSPQAIHPHTPLLDLKKYSSLSRLLRVAAGSLRFVCNASRRQASLSGPLTSLEVDHAERYWIRLFRKPHSQ</sequence>
<dbReference type="PANTHER" id="PTHR22955">
    <property type="entry name" value="RETROTRANSPOSON"/>
    <property type="match status" value="1"/>
</dbReference>
<name>A0A9D4PJ92_RHISA</name>
<reference evidence="1" key="2">
    <citation type="submission" date="2021-09" db="EMBL/GenBank/DDBJ databases">
        <authorList>
            <person name="Jia N."/>
            <person name="Wang J."/>
            <person name="Shi W."/>
            <person name="Du L."/>
            <person name="Sun Y."/>
            <person name="Zhan W."/>
            <person name="Jiang J."/>
            <person name="Wang Q."/>
            <person name="Zhang B."/>
            <person name="Ji P."/>
            <person name="Sakyi L.B."/>
            <person name="Cui X."/>
            <person name="Yuan T."/>
            <person name="Jiang B."/>
            <person name="Yang W."/>
            <person name="Lam T.T.-Y."/>
            <person name="Chang Q."/>
            <person name="Ding S."/>
            <person name="Wang X."/>
            <person name="Zhu J."/>
            <person name="Ruan X."/>
            <person name="Zhao L."/>
            <person name="Wei J."/>
            <person name="Que T."/>
            <person name="Du C."/>
            <person name="Cheng J."/>
            <person name="Dai P."/>
            <person name="Han X."/>
            <person name="Huang E."/>
            <person name="Gao Y."/>
            <person name="Liu J."/>
            <person name="Shao H."/>
            <person name="Ye R."/>
            <person name="Li L."/>
            <person name="Wei W."/>
            <person name="Wang X."/>
            <person name="Wang C."/>
            <person name="Huo Q."/>
            <person name="Li W."/>
            <person name="Guo W."/>
            <person name="Chen H."/>
            <person name="Chen S."/>
            <person name="Zhou L."/>
            <person name="Zhou L."/>
            <person name="Ni X."/>
            <person name="Tian J."/>
            <person name="Zhou Y."/>
            <person name="Sheng Y."/>
            <person name="Liu T."/>
            <person name="Pan Y."/>
            <person name="Xia L."/>
            <person name="Li J."/>
            <person name="Zhao F."/>
            <person name="Cao W."/>
        </authorList>
    </citation>
    <scope>NUCLEOTIDE SEQUENCE</scope>
    <source>
        <strain evidence="1">Rsan-2018</strain>
        <tissue evidence="1">Larvae</tissue>
    </source>
</reference>
<dbReference type="PANTHER" id="PTHR22955:SF65">
    <property type="entry name" value="INTEGRASE CATALYTIC DOMAIN-CONTAINING PROTEIN"/>
    <property type="match status" value="1"/>
</dbReference>
<protein>
    <submittedName>
        <fullName evidence="1">Uncharacterized protein</fullName>
    </submittedName>
</protein>
<organism evidence="1 2">
    <name type="scientific">Rhipicephalus sanguineus</name>
    <name type="common">Brown dog tick</name>
    <name type="synonym">Ixodes sanguineus</name>
    <dbReference type="NCBI Taxonomy" id="34632"/>
    <lineage>
        <taxon>Eukaryota</taxon>
        <taxon>Metazoa</taxon>
        <taxon>Ecdysozoa</taxon>
        <taxon>Arthropoda</taxon>
        <taxon>Chelicerata</taxon>
        <taxon>Arachnida</taxon>
        <taxon>Acari</taxon>
        <taxon>Parasitiformes</taxon>
        <taxon>Ixodida</taxon>
        <taxon>Ixodoidea</taxon>
        <taxon>Ixodidae</taxon>
        <taxon>Rhipicephalinae</taxon>
        <taxon>Rhipicephalus</taxon>
        <taxon>Rhipicephalus</taxon>
    </lineage>
</organism>
<accession>A0A9D4PJ92</accession>
<dbReference type="Proteomes" id="UP000821837">
    <property type="component" value="Unassembled WGS sequence"/>
</dbReference>